<comment type="caution">
    <text evidence="2">The sequence shown here is derived from an EMBL/GenBank/DDBJ whole genome shotgun (WGS) entry which is preliminary data.</text>
</comment>
<dbReference type="PANTHER" id="PTHR43649:SF12">
    <property type="entry name" value="DIACETYLCHITOBIOSE BINDING PROTEIN DASA"/>
    <property type="match status" value="1"/>
</dbReference>
<evidence type="ECO:0000313" key="2">
    <source>
        <dbReference type="EMBL" id="MBC8529225.1"/>
    </source>
</evidence>
<dbReference type="Proteomes" id="UP000654279">
    <property type="component" value="Unassembled WGS sequence"/>
</dbReference>
<dbReference type="Pfam" id="PF01547">
    <property type="entry name" value="SBP_bac_1"/>
    <property type="match status" value="1"/>
</dbReference>
<dbReference type="PANTHER" id="PTHR43649">
    <property type="entry name" value="ARABINOSE-BINDING PROTEIN-RELATED"/>
    <property type="match status" value="1"/>
</dbReference>
<sequence>MHRHSTLLCCLILVVAMAFSLIGCQQPSDPAQVQGGASSTEEPIELVFWDMAWGTAERYQPAVEKILAQYQTLHPNITFKYTNLPWANWFEVYSTAAASGSAPDVAIGGGYMPFQFAPSNESADLQWIIRAWEKEGTLDDFPEGFIEYYRYRDKQVGIPFNIDPRAILVRKDWLEDKGLAEPETWVDFMEMCKAFRDPEQGTYGYAFGVTSGGAGSFTNWAVNNGGMGFDRKGNANIDSDNNLLTMKFFSELKKADVLPEGIEHFTGDDAQKLFIAGKVGAVYGGPDWVEAIVDSGKFTADQLTVLHPLKSPAGIQKNALYFNGYMVFQQSEHRDEAMAFLKWFSENNASLWSEGGVSAFPVRTSFLKGIDTLKEPLTKAPFVEYIIPNSIQTVYPMQNGTPSASMAEGEKYGSQLMQAALTQEEEDWKPLLQRLQKELEKLIAEND</sequence>
<reference evidence="2" key="1">
    <citation type="submission" date="2020-08" db="EMBL/GenBank/DDBJ databases">
        <title>Genome public.</title>
        <authorList>
            <person name="Liu C."/>
            <person name="Sun Q."/>
        </authorList>
    </citation>
    <scope>NUCLEOTIDE SEQUENCE</scope>
    <source>
        <strain evidence="2">NSJ-44</strain>
    </source>
</reference>
<dbReference type="PROSITE" id="PS51257">
    <property type="entry name" value="PROKAR_LIPOPROTEIN"/>
    <property type="match status" value="1"/>
</dbReference>
<name>A0A926CYU0_9FIRM</name>
<organism evidence="2 3">
    <name type="scientific">Luoshenia tenuis</name>
    <dbReference type="NCBI Taxonomy" id="2763654"/>
    <lineage>
        <taxon>Bacteria</taxon>
        <taxon>Bacillati</taxon>
        <taxon>Bacillota</taxon>
        <taxon>Clostridia</taxon>
        <taxon>Christensenellales</taxon>
        <taxon>Christensenellaceae</taxon>
        <taxon>Luoshenia</taxon>
    </lineage>
</organism>
<keyword evidence="3" id="KW-1185">Reference proteome</keyword>
<feature type="signal peptide" evidence="1">
    <location>
        <begin position="1"/>
        <end position="20"/>
    </location>
</feature>
<gene>
    <name evidence="2" type="ORF">H8699_07270</name>
</gene>
<accession>A0A926CYU0</accession>
<dbReference type="SUPFAM" id="SSF53850">
    <property type="entry name" value="Periplasmic binding protein-like II"/>
    <property type="match status" value="1"/>
</dbReference>
<dbReference type="CDD" id="cd13585">
    <property type="entry name" value="PBP2_TMBP_like"/>
    <property type="match status" value="1"/>
</dbReference>
<protein>
    <submittedName>
        <fullName evidence="2">Sugar ABC transporter substrate-binding protein</fullName>
    </submittedName>
</protein>
<dbReference type="InterPro" id="IPR006059">
    <property type="entry name" value="SBP"/>
</dbReference>
<proteinExistence type="predicted"/>
<dbReference type="EMBL" id="JACRSO010000002">
    <property type="protein sequence ID" value="MBC8529225.1"/>
    <property type="molecule type" value="Genomic_DNA"/>
</dbReference>
<dbReference type="InterPro" id="IPR050490">
    <property type="entry name" value="Bact_solute-bd_prot1"/>
</dbReference>
<dbReference type="RefSeq" id="WP_249285088.1">
    <property type="nucleotide sequence ID" value="NZ_JACRSO010000002.1"/>
</dbReference>
<evidence type="ECO:0000313" key="3">
    <source>
        <dbReference type="Proteomes" id="UP000654279"/>
    </source>
</evidence>
<dbReference type="AlphaFoldDB" id="A0A926CYU0"/>
<dbReference type="Gene3D" id="3.40.190.10">
    <property type="entry name" value="Periplasmic binding protein-like II"/>
    <property type="match status" value="2"/>
</dbReference>
<keyword evidence="1" id="KW-0732">Signal</keyword>
<feature type="chain" id="PRO_5039459570" evidence="1">
    <location>
        <begin position="21"/>
        <end position="447"/>
    </location>
</feature>
<evidence type="ECO:0000256" key="1">
    <source>
        <dbReference type="SAM" id="SignalP"/>
    </source>
</evidence>